<dbReference type="VEuPathDB" id="VectorBase:HLOH_059780"/>
<dbReference type="EMBL" id="JABSTR010000001">
    <property type="protein sequence ID" value="KAH9360024.1"/>
    <property type="molecule type" value="Genomic_DNA"/>
</dbReference>
<comment type="caution">
    <text evidence="1">The sequence shown here is derived from an EMBL/GenBank/DDBJ whole genome shotgun (WGS) entry which is preliminary data.</text>
</comment>
<dbReference type="Proteomes" id="UP000821853">
    <property type="component" value="Chromosome 1"/>
</dbReference>
<name>A0A9J6FBR2_HAELO</name>
<proteinExistence type="predicted"/>
<evidence type="ECO:0000313" key="1">
    <source>
        <dbReference type="EMBL" id="KAH9360024.1"/>
    </source>
</evidence>
<gene>
    <name evidence="1" type="ORF">HPB48_009579</name>
</gene>
<accession>A0A9J6FBR2</accession>
<dbReference type="OrthoDB" id="6538120at2759"/>
<organism evidence="1 2">
    <name type="scientific">Haemaphysalis longicornis</name>
    <name type="common">Bush tick</name>
    <dbReference type="NCBI Taxonomy" id="44386"/>
    <lineage>
        <taxon>Eukaryota</taxon>
        <taxon>Metazoa</taxon>
        <taxon>Ecdysozoa</taxon>
        <taxon>Arthropoda</taxon>
        <taxon>Chelicerata</taxon>
        <taxon>Arachnida</taxon>
        <taxon>Acari</taxon>
        <taxon>Parasitiformes</taxon>
        <taxon>Ixodida</taxon>
        <taxon>Ixodoidea</taxon>
        <taxon>Ixodidae</taxon>
        <taxon>Haemaphysalinae</taxon>
        <taxon>Haemaphysalis</taxon>
    </lineage>
</organism>
<keyword evidence="2" id="KW-1185">Reference proteome</keyword>
<dbReference type="AlphaFoldDB" id="A0A9J6FBR2"/>
<sequence length="127" mass="14533">MDTGTLTTETHAALRLTCDSLVELCRYYLEELNFDTVLLGKFQTDSLKERFAQYSRLSGRNYHIPIQQAFEPEKKQRLQDSLVLPDMQEIQKPCATTFDGAQLTQECGIKISDYYTKNEEASLAVIT</sequence>
<reference evidence="1 2" key="1">
    <citation type="journal article" date="2020" name="Cell">
        <title>Large-Scale Comparative Analyses of Tick Genomes Elucidate Their Genetic Diversity and Vector Capacities.</title>
        <authorList>
            <consortium name="Tick Genome and Microbiome Consortium (TIGMIC)"/>
            <person name="Jia N."/>
            <person name="Wang J."/>
            <person name="Shi W."/>
            <person name="Du L."/>
            <person name="Sun Y."/>
            <person name="Zhan W."/>
            <person name="Jiang J.F."/>
            <person name="Wang Q."/>
            <person name="Zhang B."/>
            <person name="Ji P."/>
            <person name="Bell-Sakyi L."/>
            <person name="Cui X.M."/>
            <person name="Yuan T.T."/>
            <person name="Jiang B.G."/>
            <person name="Yang W.F."/>
            <person name="Lam T.T."/>
            <person name="Chang Q.C."/>
            <person name="Ding S.J."/>
            <person name="Wang X.J."/>
            <person name="Zhu J.G."/>
            <person name="Ruan X.D."/>
            <person name="Zhao L."/>
            <person name="Wei J.T."/>
            <person name="Ye R.Z."/>
            <person name="Que T.C."/>
            <person name="Du C.H."/>
            <person name="Zhou Y.H."/>
            <person name="Cheng J.X."/>
            <person name="Dai P.F."/>
            <person name="Guo W.B."/>
            <person name="Han X.H."/>
            <person name="Huang E.J."/>
            <person name="Li L.F."/>
            <person name="Wei W."/>
            <person name="Gao Y.C."/>
            <person name="Liu J.Z."/>
            <person name="Shao H.Z."/>
            <person name="Wang X."/>
            <person name="Wang C.C."/>
            <person name="Yang T.C."/>
            <person name="Huo Q.B."/>
            <person name="Li W."/>
            <person name="Chen H.Y."/>
            <person name="Chen S.E."/>
            <person name="Zhou L.G."/>
            <person name="Ni X.B."/>
            <person name="Tian J.H."/>
            <person name="Sheng Y."/>
            <person name="Liu T."/>
            <person name="Pan Y.S."/>
            <person name="Xia L.Y."/>
            <person name="Li J."/>
            <person name="Zhao F."/>
            <person name="Cao W.C."/>
        </authorList>
    </citation>
    <scope>NUCLEOTIDE SEQUENCE [LARGE SCALE GENOMIC DNA]</scope>
    <source>
        <strain evidence="1">HaeL-2018</strain>
    </source>
</reference>
<evidence type="ECO:0000313" key="2">
    <source>
        <dbReference type="Proteomes" id="UP000821853"/>
    </source>
</evidence>
<protein>
    <submittedName>
        <fullName evidence="1">Uncharacterized protein</fullName>
    </submittedName>
</protein>